<proteinExistence type="predicted"/>
<feature type="compositionally biased region" description="Acidic residues" evidence="6">
    <location>
        <begin position="1583"/>
        <end position="1616"/>
    </location>
</feature>
<dbReference type="CDD" id="cd20379">
    <property type="entry name" value="Tudor_dTUD-like"/>
    <property type="match status" value="2"/>
</dbReference>
<keyword evidence="11" id="KW-1185">Reference proteome</keyword>
<dbReference type="PROSITE" id="PS50119">
    <property type="entry name" value="ZF_BBOX"/>
    <property type="match status" value="1"/>
</dbReference>
<gene>
    <name evidence="10" type="ORF">PHAECO_LOCUS3263</name>
</gene>
<dbReference type="InterPro" id="IPR035437">
    <property type="entry name" value="SNase_OB-fold_sf"/>
</dbReference>
<dbReference type="InterPro" id="IPR013083">
    <property type="entry name" value="Znf_RING/FYVE/PHD"/>
</dbReference>
<feature type="compositionally biased region" description="Basic and acidic residues" evidence="6">
    <location>
        <begin position="1355"/>
        <end position="1375"/>
    </location>
</feature>
<organism evidence="10 11">
    <name type="scientific">Phaedon cochleariae</name>
    <name type="common">Mustard beetle</name>
    <dbReference type="NCBI Taxonomy" id="80249"/>
    <lineage>
        <taxon>Eukaryota</taxon>
        <taxon>Metazoa</taxon>
        <taxon>Ecdysozoa</taxon>
        <taxon>Arthropoda</taxon>
        <taxon>Hexapoda</taxon>
        <taxon>Insecta</taxon>
        <taxon>Pterygota</taxon>
        <taxon>Neoptera</taxon>
        <taxon>Endopterygota</taxon>
        <taxon>Coleoptera</taxon>
        <taxon>Polyphaga</taxon>
        <taxon>Cucujiformia</taxon>
        <taxon>Chrysomeloidea</taxon>
        <taxon>Chrysomelidae</taxon>
        <taxon>Chrysomelinae</taxon>
        <taxon>Chrysomelini</taxon>
        <taxon>Phaedon</taxon>
    </lineage>
</organism>
<dbReference type="SUPFAM" id="SSF63748">
    <property type="entry name" value="Tudor/PWWP/MBT"/>
    <property type="match status" value="5"/>
</dbReference>
<feature type="region of interest" description="Disordered" evidence="6">
    <location>
        <begin position="1"/>
        <end position="32"/>
    </location>
</feature>
<feature type="compositionally biased region" description="Basic and acidic residues" evidence="6">
    <location>
        <begin position="54"/>
        <end position="70"/>
    </location>
</feature>
<dbReference type="Pfam" id="PF00567">
    <property type="entry name" value="TUDOR"/>
    <property type="match status" value="5"/>
</dbReference>
<feature type="compositionally biased region" description="Basic and acidic residues" evidence="6">
    <location>
        <begin position="83"/>
        <end position="94"/>
    </location>
</feature>
<dbReference type="PROSITE" id="PS00518">
    <property type="entry name" value="ZF_RING_1"/>
    <property type="match status" value="1"/>
</dbReference>
<dbReference type="PANTHER" id="PTHR16442:SF1">
    <property type="entry name" value="RING FINGER PROTEIN 17"/>
    <property type="match status" value="1"/>
</dbReference>
<dbReference type="Gene3D" id="3.30.160.60">
    <property type="entry name" value="Classic Zinc Finger"/>
    <property type="match status" value="1"/>
</dbReference>
<dbReference type="PROSITE" id="PS50304">
    <property type="entry name" value="TUDOR"/>
    <property type="match status" value="1"/>
</dbReference>
<dbReference type="InterPro" id="IPR001841">
    <property type="entry name" value="Znf_RING"/>
</dbReference>
<dbReference type="InterPro" id="IPR000315">
    <property type="entry name" value="Znf_B-box"/>
</dbReference>
<dbReference type="Gene3D" id="2.30.30.140">
    <property type="match status" value="5"/>
</dbReference>
<dbReference type="Proteomes" id="UP001153737">
    <property type="component" value="Chromosome 12"/>
</dbReference>
<feature type="domain" description="B box-type" evidence="8">
    <location>
        <begin position="292"/>
        <end position="340"/>
    </location>
</feature>
<dbReference type="GO" id="GO:0005737">
    <property type="term" value="C:cytoplasm"/>
    <property type="evidence" value="ECO:0007669"/>
    <property type="project" value="UniProtKB-ARBA"/>
</dbReference>
<sequence>MYNNRYNYNNNRAGPSRHLFATAPNPQPQDETYSFYYNDYLPRNQIPLNVQQQPEKRENPRRDNYNRDRSVQNQNGPNQQPELYRENYNRDRPVQKHKGLTASPKRKQYINTQFHANRGRDNRDHEGREHQNFSNFRNLNIQLREEPPLHVVKKNDITNQSVAATNSNVNDNKFYICPGCSSKFDCFARYNYYTGKIPFVLNCKHTLCQECIYKSVLNNSLLCPVCKKPSALPPNTSIDNLQTAFLPNYHLIGLILWSKAQVNSTKFNHILVSAEPVSRKSLGNIFDGVEQESGEQCCFHSCNKPATLRCQECNDVYCVNCSTVVHKSAKSLWSHKQTTITKRAVNLELEKCMEHNMDVVYFCRTCELKACCYCIIEQHEGHDKDNLSRLSDSEMEELQTFKTKAQTILRQLIISRRRIEHLYNYNTSKIEEKICNFFVNYHAKLQFVEKNLRKEASNLEDEEDNHKDLEGINSNLTKAIEKMTNVVAICDDMEHKKLNLRELLSTLREVQNTPCYLINLNSTGIEPIEFIVDSVAENIEDYFKLSRNTECEYKLVGENDLPPDFRKDPLELQYESDAESCMSSMIKSVKSEVSKNSKKKSPNSKMIIGKPNLSDIEEIEVTHIESLECFYVQIKKMQHRFMQMNKEIDNYIKMGAATVDQPQLNELYLTLYVRHREKIWCRGRVIEFKNGETEPLYEVLFIDRGSTQTVDITRFREITQALAQPKPFAISCELQNPTFVNWGKNAHVYMGKMINGKRVYMSVKNINSGVHIVDLMVSSSDGGLTSIVDILINTCSNPLDTSSDNDSHSVCSQKFSYAPTNTIYSNSMKFEKSQVENVIIANIVDPHHIFVHIEKHADSLMKLTEVLKTHYRHSPKNTCVPIEGSYVVVEYKDAIRGHWHRALIKKVDMNTEKAHVLLIDWGHNVLVSWANIRVIMESFTKLESQAIMVKLAHIEPFGRANVWPETASLFLQKYFRMKDVLKMIVHSVEPLEVALFEVLSNVDICINAQLVVENLADCTGAISRTVEWPRNVAEQKGFTDDEGLVDSLLKRVDDNDDSFESDEEEDENAPMRSKISVVNFVNPSLIFIKFAMNEGKEFELHKELQVHYSKERKTKETWEVGEDCVVLHHLSYARGKILSQEENSRYKVNVYDKPAEVSFPLTKIFEYSKYFNRFVSVVFKAHLADIRPAGGDKWSLSSIEALERVFEKYKDIYGTKVSGDNTTKSIPMHMWYTQIKMGGALEASKTKFISVNNRLVKLGYAYKIAPKEDSVSISSKSSKQSEEAGSVTSFASVFEKLAKELEEVKSGAETEDAAPEKEKTSPLGWAELVEMEEKAAIKKKGEGRKGKGKGKGKKSRDAEKEEGDKESEGKEEESSPYRTYSEAEIEDWIPAFAITKVEFNARVTCAETEGILYLRDEELQSVYEVMENNIKGYFDKLPKRSHIDHNWEPGQLCTISFNDYFYRGKVCQVNGPDDITAIMIDFGSDHTLKAKDLYREIMFPKIQAFASKVKLHRVFGKSGSWLSSDYECLLDIITENAKILIKGPLDVEVPEAEVFTDEGLNVNQALVQRCPNLTRCEGSKDSEESDDDGVVIEEESVVEAEEEGDDKDISGDDDASTVDTTAMKYNQEPLPAKAFTDKSIMTVMAVLTYNKVVLKNPSKKLPPAFFALSSKIQKGIKKQPVLEKFEVGMACVCRYAEDGIWYRAQIYNIDGVDCNYVFVYFVDFGNVDSVSTEEIKMMRPEWFDLPVPCHIALVDIALKTDNHLEHVHQHTRKMFGKDKFVRVVEKEPLLVEIFNADEVSFYQSLIDSGILKMK</sequence>
<feature type="compositionally biased region" description="Basic residues" evidence="6">
    <location>
        <begin position="95"/>
        <end position="108"/>
    </location>
</feature>
<dbReference type="EMBL" id="OU896718">
    <property type="protein sequence ID" value="CAH1119195.1"/>
    <property type="molecule type" value="Genomic_DNA"/>
</dbReference>
<feature type="coiled-coil region" evidence="5">
    <location>
        <begin position="442"/>
        <end position="513"/>
    </location>
</feature>
<dbReference type="InterPro" id="IPR002999">
    <property type="entry name" value="Tudor"/>
</dbReference>
<feature type="compositionally biased region" description="Basic and acidic residues" evidence="6">
    <location>
        <begin position="118"/>
        <end position="131"/>
    </location>
</feature>
<reference evidence="10" key="1">
    <citation type="submission" date="2022-01" db="EMBL/GenBank/DDBJ databases">
        <authorList>
            <person name="King R."/>
        </authorList>
    </citation>
    <scope>NUCLEOTIDE SEQUENCE</scope>
</reference>
<evidence type="ECO:0000259" key="9">
    <source>
        <dbReference type="PROSITE" id="PS50304"/>
    </source>
</evidence>
<protein>
    <recommendedName>
        <fullName evidence="12">RING finger protein 17</fullName>
    </recommendedName>
</protein>
<dbReference type="SUPFAM" id="SSF57845">
    <property type="entry name" value="B-box zinc-binding domain"/>
    <property type="match status" value="1"/>
</dbReference>
<dbReference type="OrthoDB" id="6343941at2759"/>
<evidence type="ECO:0000259" key="8">
    <source>
        <dbReference type="PROSITE" id="PS50119"/>
    </source>
</evidence>
<dbReference type="CDD" id="cd19756">
    <property type="entry name" value="Bbox2"/>
    <property type="match status" value="1"/>
</dbReference>
<dbReference type="InterPro" id="IPR017907">
    <property type="entry name" value="Znf_RING_CS"/>
</dbReference>
<evidence type="ECO:0000256" key="1">
    <source>
        <dbReference type="ARBA" id="ARBA00022723"/>
    </source>
</evidence>
<dbReference type="GO" id="GO:0008270">
    <property type="term" value="F:zinc ion binding"/>
    <property type="evidence" value="ECO:0007669"/>
    <property type="project" value="UniProtKB-KW"/>
</dbReference>
<feature type="region of interest" description="Disordered" evidence="6">
    <location>
        <begin position="1304"/>
        <end position="1380"/>
    </location>
</feature>
<dbReference type="SMART" id="SM00333">
    <property type="entry name" value="TUDOR"/>
    <property type="match status" value="5"/>
</dbReference>
<evidence type="ECO:0000256" key="4">
    <source>
        <dbReference type="PROSITE-ProRule" id="PRU00024"/>
    </source>
</evidence>
<evidence type="ECO:0000256" key="3">
    <source>
        <dbReference type="ARBA" id="ARBA00022833"/>
    </source>
</evidence>
<keyword evidence="5" id="KW-0175">Coiled coil</keyword>
<dbReference type="PANTHER" id="PTHR16442">
    <property type="entry name" value="RING FINGER PROTEIN 17"/>
    <property type="match status" value="1"/>
</dbReference>
<feature type="compositionally biased region" description="Basic and acidic residues" evidence="6">
    <location>
        <begin position="1304"/>
        <end position="1320"/>
    </location>
</feature>
<accession>A0A9P0DFU6</accession>
<keyword evidence="3" id="KW-0862">Zinc</keyword>
<dbReference type="CDD" id="cd19757">
    <property type="entry name" value="Bbox1"/>
    <property type="match status" value="1"/>
</dbReference>
<dbReference type="Gene3D" id="2.40.50.90">
    <property type="match status" value="3"/>
</dbReference>
<dbReference type="Gene3D" id="3.30.40.10">
    <property type="entry name" value="Zinc/RING finger domain, C3HC4 (zinc finger)"/>
    <property type="match status" value="1"/>
</dbReference>
<feature type="region of interest" description="Disordered" evidence="6">
    <location>
        <begin position="45"/>
        <end position="137"/>
    </location>
</feature>
<feature type="compositionally biased region" description="Polar residues" evidence="6">
    <location>
        <begin position="71"/>
        <end position="81"/>
    </location>
</feature>
<evidence type="ECO:0000256" key="2">
    <source>
        <dbReference type="ARBA" id="ARBA00022771"/>
    </source>
</evidence>
<feature type="domain" description="Tudor" evidence="9">
    <location>
        <begin position="1684"/>
        <end position="1745"/>
    </location>
</feature>
<evidence type="ECO:0000256" key="5">
    <source>
        <dbReference type="SAM" id="Coils"/>
    </source>
</evidence>
<evidence type="ECO:0000256" key="6">
    <source>
        <dbReference type="SAM" id="MobiDB-lite"/>
    </source>
</evidence>
<evidence type="ECO:0000313" key="11">
    <source>
        <dbReference type="Proteomes" id="UP001153737"/>
    </source>
</evidence>
<reference evidence="10" key="2">
    <citation type="submission" date="2022-10" db="EMBL/GenBank/DDBJ databases">
        <authorList>
            <consortium name="ENA_rothamsted_submissions"/>
            <consortium name="culmorum"/>
            <person name="King R."/>
        </authorList>
    </citation>
    <scope>NUCLEOTIDE SEQUENCE</scope>
</reference>
<dbReference type="SMART" id="SM00184">
    <property type="entry name" value="RING"/>
    <property type="match status" value="1"/>
</dbReference>
<keyword evidence="2 4" id="KW-0863">Zinc-finger</keyword>
<dbReference type="PROSITE" id="PS50089">
    <property type="entry name" value="ZF_RING_2"/>
    <property type="match status" value="1"/>
</dbReference>
<feature type="compositionally biased region" description="Basic and acidic residues" evidence="6">
    <location>
        <begin position="1331"/>
        <end position="1345"/>
    </location>
</feature>
<evidence type="ECO:0000259" key="7">
    <source>
        <dbReference type="PROSITE" id="PS50089"/>
    </source>
</evidence>
<keyword evidence="1" id="KW-0479">Metal-binding</keyword>
<dbReference type="SUPFAM" id="SSF57850">
    <property type="entry name" value="RING/U-box"/>
    <property type="match status" value="1"/>
</dbReference>
<feature type="compositionally biased region" description="Low complexity" evidence="6">
    <location>
        <begin position="1"/>
        <end position="12"/>
    </location>
</feature>
<evidence type="ECO:0000313" key="10">
    <source>
        <dbReference type="EMBL" id="CAH1119195.1"/>
    </source>
</evidence>
<feature type="domain" description="RING-type" evidence="7">
    <location>
        <begin position="177"/>
        <end position="227"/>
    </location>
</feature>
<name>A0A9P0DFU6_PHACE</name>
<feature type="region of interest" description="Disordered" evidence="6">
    <location>
        <begin position="1575"/>
        <end position="1617"/>
    </location>
</feature>
<evidence type="ECO:0008006" key="12">
    <source>
        <dbReference type="Google" id="ProtNLM"/>
    </source>
</evidence>